<sequence>MNIKYNSITKSQAQWGSKKAILSRFDGLNIYTLNRWIAEMRENKLFRDGVINPTHKLVFINFDTFSDFLYWKQHGYTKSGLK</sequence>
<name>A0A1Z5IM72_9LACO</name>
<dbReference type="RefSeq" id="WP_089087853.1">
    <property type="nucleotide sequence ID" value="NZ_BCMH01000002.1"/>
</dbReference>
<reference evidence="1 2" key="1">
    <citation type="submission" date="2015-11" db="EMBL/GenBank/DDBJ databases">
        <title>Draft genome sequences of new species of the genus Lactobacillus isolated from orchardgrass silage.</title>
        <authorList>
            <person name="Tohno M."/>
            <person name="Tanizawa Y."/>
            <person name="Arita M."/>
        </authorList>
    </citation>
    <scope>NUCLEOTIDE SEQUENCE [LARGE SCALE GENOMIC DNA]</scope>
    <source>
        <strain evidence="1 2">IWT140</strain>
    </source>
</reference>
<evidence type="ECO:0000313" key="2">
    <source>
        <dbReference type="Proteomes" id="UP000198430"/>
    </source>
</evidence>
<evidence type="ECO:0008006" key="3">
    <source>
        <dbReference type="Google" id="ProtNLM"/>
    </source>
</evidence>
<comment type="caution">
    <text evidence="1">The sequence shown here is derived from an EMBL/GenBank/DDBJ whole genome shotgun (WGS) entry which is preliminary data.</text>
</comment>
<organism evidence="1 2">
    <name type="scientific">Secundilactobacillus pentosiphilus</name>
    <dbReference type="NCBI Taxonomy" id="1714682"/>
    <lineage>
        <taxon>Bacteria</taxon>
        <taxon>Bacillati</taxon>
        <taxon>Bacillota</taxon>
        <taxon>Bacilli</taxon>
        <taxon>Lactobacillales</taxon>
        <taxon>Lactobacillaceae</taxon>
        <taxon>Secundilactobacillus</taxon>
    </lineage>
</organism>
<keyword evidence="2" id="KW-1185">Reference proteome</keyword>
<gene>
    <name evidence="1" type="ORF">IWT140_00462</name>
</gene>
<proteinExistence type="predicted"/>
<dbReference type="Proteomes" id="UP000198430">
    <property type="component" value="Unassembled WGS sequence"/>
</dbReference>
<dbReference type="AlphaFoldDB" id="A0A1Z5IM72"/>
<accession>A0A1Z5IM72</accession>
<evidence type="ECO:0000313" key="1">
    <source>
        <dbReference type="EMBL" id="GAX02864.1"/>
    </source>
</evidence>
<protein>
    <recommendedName>
        <fullName evidence="3">DNA-binding protein</fullName>
    </recommendedName>
</protein>
<dbReference type="EMBL" id="BCMH01000002">
    <property type="protein sequence ID" value="GAX02864.1"/>
    <property type="molecule type" value="Genomic_DNA"/>
</dbReference>